<dbReference type="InParanoid" id="A0A0C3D466"/>
<dbReference type="HOGENOM" id="CLU_3015525_0_0_1"/>
<dbReference type="Proteomes" id="UP000053989">
    <property type="component" value="Unassembled WGS sequence"/>
</dbReference>
<sequence>MHTWTSLENETLPFGIRTHLCSTVASEFRSQYKPVDGRGCETSAPAFDEERKSIGI</sequence>
<evidence type="ECO:0000313" key="2">
    <source>
        <dbReference type="Proteomes" id="UP000053989"/>
    </source>
</evidence>
<keyword evidence="2" id="KW-1185">Reference proteome</keyword>
<organism evidence="1 2">
    <name type="scientific">Scleroderma citrinum Foug A</name>
    <dbReference type="NCBI Taxonomy" id="1036808"/>
    <lineage>
        <taxon>Eukaryota</taxon>
        <taxon>Fungi</taxon>
        <taxon>Dikarya</taxon>
        <taxon>Basidiomycota</taxon>
        <taxon>Agaricomycotina</taxon>
        <taxon>Agaricomycetes</taxon>
        <taxon>Agaricomycetidae</taxon>
        <taxon>Boletales</taxon>
        <taxon>Sclerodermatineae</taxon>
        <taxon>Sclerodermataceae</taxon>
        <taxon>Scleroderma</taxon>
    </lineage>
</organism>
<evidence type="ECO:0000313" key="1">
    <source>
        <dbReference type="EMBL" id="KIM50901.1"/>
    </source>
</evidence>
<dbReference type="EMBL" id="KN822311">
    <property type="protein sequence ID" value="KIM50901.1"/>
    <property type="molecule type" value="Genomic_DNA"/>
</dbReference>
<proteinExistence type="predicted"/>
<name>A0A0C3D466_9AGAM</name>
<dbReference type="AlphaFoldDB" id="A0A0C3D466"/>
<protein>
    <submittedName>
        <fullName evidence="1">Uncharacterized protein</fullName>
    </submittedName>
</protein>
<gene>
    <name evidence="1" type="ORF">SCLCIDRAFT_742121</name>
</gene>
<accession>A0A0C3D466</accession>
<reference evidence="1 2" key="1">
    <citation type="submission" date="2014-04" db="EMBL/GenBank/DDBJ databases">
        <authorList>
            <consortium name="DOE Joint Genome Institute"/>
            <person name="Kuo A."/>
            <person name="Kohler A."/>
            <person name="Nagy L.G."/>
            <person name="Floudas D."/>
            <person name="Copeland A."/>
            <person name="Barry K.W."/>
            <person name="Cichocki N."/>
            <person name="Veneault-Fourrey C."/>
            <person name="LaButti K."/>
            <person name="Lindquist E.A."/>
            <person name="Lipzen A."/>
            <person name="Lundell T."/>
            <person name="Morin E."/>
            <person name="Murat C."/>
            <person name="Sun H."/>
            <person name="Tunlid A."/>
            <person name="Henrissat B."/>
            <person name="Grigoriev I.V."/>
            <person name="Hibbett D.S."/>
            <person name="Martin F."/>
            <person name="Nordberg H.P."/>
            <person name="Cantor M.N."/>
            <person name="Hua S.X."/>
        </authorList>
    </citation>
    <scope>NUCLEOTIDE SEQUENCE [LARGE SCALE GENOMIC DNA]</scope>
    <source>
        <strain evidence="1 2">Foug A</strain>
    </source>
</reference>
<reference evidence="2" key="2">
    <citation type="submission" date="2015-01" db="EMBL/GenBank/DDBJ databases">
        <title>Evolutionary Origins and Diversification of the Mycorrhizal Mutualists.</title>
        <authorList>
            <consortium name="DOE Joint Genome Institute"/>
            <consortium name="Mycorrhizal Genomics Consortium"/>
            <person name="Kohler A."/>
            <person name="Kuo A."/>
            <person name="Nagy L.G."/>
            <person name="Floudas D."/>
            <person name="Copeland A."/>
            <person name="Barry K.W."/>
            <person name="Cichocki N."/>
            <person name="Veneault-Fourrey C."/>
            <person name="LaButti K."/>
            <person name="Lindquist E.A."/>
            <person name="Lipzen A."/>
            <person name="Lundell T."/>
            <person name="Morin E."/>
            <person name="Murat C."/>
            <person name="Riley R."/>
            <person name="Ohm R."/>
            <person name="Sun H."/>
            <person name="Tunlid A."/>
            <person name="Henrissat B."/>
            <person name="Grigoriev I.V."/>
            <person name="Hibbett D.S."/>
            <person name="Martin F."/>
        </authorList>
    </citation>
    <scope>NUCLEOTIDE SEQUENCE [LARGE SCALE GENOMIC DNA]</scope>
    <source>
        <strain evidence="2">Foug A</strain>
    </source>
</reference>